<proteinExistence type="predicted"/>
<dbReference type="Proteomes" id="UP000004342">
    <property type="component" value="Unassembled WGS sequence"/>
</dbReference>
<evidence type="ECO:0000313" key="2">
    <source>
        <dbReference type="EMBL" id="EDT22592.1"/>
    </source>
</evidence>
<evidence type="ECO:0000256" key="1">
    <source>
        <dbReference type="SAM" id="Phobius"/>
    </source>
</evidence>
<sequence length="109" mass="12642">MEVKKTKELLISSILSIVYLAILMIFILMPPRDMLIVNFFIPHIILVILALTFNFIGYFSNKGSFVLISIFFYLVGGLFPMFILIIFLIPSILLSFIGYIRLKNRSVRY</sequence>
<accession>A0AAV3BLF3</accession>
<dbReference type="EMBL" id="ABDV01000032">
    <property type="protein sequence ID" value="EDT22592.1"/>
    <property type="molecule type" value="Genomic_DNA"/>
</dbReference>
<name>A0AAV3BLF3_CLOPF</name>
<comment type="caution">
    <text evidence="2">The sequence shown here is derived from an EMBL/GenBank/DDBJ whole genome shotgun (WGS) entry which is preliminary data.</text>
</comment>
<feature type="transmembrane region" description="Helical" evidence="1">
    <location>
        <begin position="35"/>
        <end position="59"/>
    </location>
</feature>
<feature type="transmembrane region" description="Helical" evidence="1">
    <location>
        <begin position="9"/>
        <end position="29"/>
    </location>
</feature>
<gene>
    <name evidence="2" type="ORF">AC1_1753</name>
</gene>
<evidence type="ECO:0000313" key="3">
    <source>
        <dbReference type="Proteomes" id="UP000004342"/>
    </source>
</evidence>
<feature type="transmembrane region" description="Helical" evidence="1">
    <location>
        <begin position="71"/>
        <end position="100"/>
    </location>
</feature>
<organism evidence="2 3">
    <name type="scientific">Clostridium perfringens B str. ATCC 3626</name>
    <dbReference type="NCBI Taxonomy" id="451754"/>
    <lineage>
        <taxon>Bacteria</taxon>
        <taxon>Bacillati</taxon>
        <taxon>Bacillota</taxon>
        <taxon>Clostridia</taxon>
        <taxon>Eubacteriales</taxon>
        <taxon>Clostridiaceae</taxon>
        <taxon>Clostridium</taxon>
    </lineage>
</organism>
<keyword evidence="1" id="KW-1133">Transmembrane helix</keyword>
<dbReference type="RefSeq" id="WP_003460044.1">
    <property type="nucleotide sequence ID" value="NZ_ABDV01000032.1"/>
</dbReference>
<protein>
    <submittedName>
        <fullName evidence="2">Uncharacterized protein</fullName>
    </submittedName>
</protein>
<keyword evidence="1" id="KW-0812">Transmembrane</keyword>
<reference evidence="2 3" key="1">
    <citation type="submission" date="2007-07" db="EMBL/GenBank/DDBJ databases">
        <title>Annotation of Clostridium perfringens B str. ATCC 3626.</title>
        <authorList>
            <person name="Paulsen I."/>
            <person name="Sebastian Y."/>
        </authorList>
    </citation>
    <scope>NUCLEOTIDE SEQUENCE [LARGE SCALE GENOMIC DNA]</scope>
    <source>
        <strain evidence="3">B str. ATCC 3626</strain>
    </source>
</reference>
<keyword evidence="1" id="KW-0472">Membrane</keyword>
<dbReference type="AlphaFoldDB" id="A0AAV3BLF3"/>